<dbReference type="Pfam" id="PF04030">
    <property type="entry name" value="ALO"/>
    <property type="match status" value="1"/>
</dbReference>
<dbReference type="InterPro" id="IPR010031">
    <property type="entry name" value="FAD_lactone_oxidase-like"/>
</dbReference>
<evidence type="ECO:0000256" key="5">
    <source>
        <dbReference type="SAM" id="MobiDB-lite"/>
    </source>
</evidence>
<comment type="pathway">
    <text evidence="1">Cofactor biosynthesis; L-ascorbate biosynthesis.</text>
</comment>
<dbReference type="InterPro" id="IPR016166">
    <property type="entry name" value="FAD-bd_PCMH"/>
</dbReference>
<dbReference type="Gene3D" id="3.30.70.2520">
    <property type="match status" value="1"/>
</dbReference>
<dbReference type="PANTHER" id="PTHR43762:SF1">
    <property type="entry name" value="D-ARABINONO-1,4-LACTONE OXIDASE"/>
    <property type="match status" value="1"/>
</dbReference>
<comment type="caution">
    <text evidence="7">The sequence shown here is derived from an EMBL/GenBank/DDBJ whole genome shotgun (WGS) entry which is preliminary data.</text>
</comment>
<dbReference type="InterPro" id="IPR006094">
    <property type="entry name" value="Oxid_FAD_bind_N"/>
</dbReference>
<dbReference type="PROSITE" id="PS00862">
    <property type="entry name" value="OX2_COVAL_FAD"/>
    <property type="match status" value="1"/>
</dbReference>
<dbReference type="InterPro" id="IPR016171">
    <property type="entry name" value="Vanillyl_alc_oxidase_C-sub2"/>
</dbReference>
<name>A0ABR9MUX4_9MICO</name>
<evidence type="ECO:0000313" key="8">
    <source>
        <dbReference type="Proteomes" id="UP000625527"/>
    </source>
</evidence>
<dbReference type="Gene3D" id="1.10.45.10">
    <property type="entry name" value="Vanillyl-alcohol Oxidase, Chain A, domain 4"/>
    <property type="match status" value="1"/>
</dbReference>
<dbReference type="InterPro" id="IPR036318">
    <property type="entry name" value="FAD-bd_PCMH-like_sf"/>
</dbReference>
<dbReference type="InterPro" id="IPR007173">
    <property type="entry name" value="ALO_C"/>
</dbReference>
<sequence length="513" mass="55779">MRRPGRPTTSWGDWCSATWCPRSTGSERPPGAPDGPATRRRAPANSAVPLFVAPEPWDSAPVSDVVHRTPTSQPLTWSNWARTATCSPAGRAQPRSEAELAEVVARAAADGRSVRAVGGGHSFTPAATTSGVLLNLDHVSVLERVEPVPETGSTLVTVGAGVRLHRLNRMLAEHGLAMRNLGDIDRQSIAGAISTGTHGTGATFGGLATQVRGLRVIGVDGTVHDVGPGDPLFEASRLGLGTTGVLSAVTLEVVPAYDLRAEERPVPLAEALESLDGPDGVVATSDHFELYFFPVTGRALTLRNTRVEPATIGRVARAGRAARSFLDEELLSNGAFEMVNRVATAFGGLTPRLNAVSARALSARTYQAPSYQVFCTRRRVRFREMEYAIPRESVRDVITEVDDWLRTSGENVPFPIEVRFAAPDDVWLSTAHGRETAYVAVHQYWRLPYSRYFEAAERIFVTAGGRPHWGKMHSRDSDDLAPLYPRFDDAARVRLEHDPEGVFHNRYTRKVLG</sequence>
<evidence type="ECO:0000259" key="6">
    <source>
        <dbReference type="PROSITE" id="PS51387"/>
    </source>
</evidence>
<evidence type="ECO:0000256" key="1">
    <source>
        <dbReference type="ARBA" id="ARBA00005147"/>
    </source>
</evidence>
<dbReference type="InterPro" id="IPR016169">
    <property type="entry name" value="FAD-bd_PCMH_sub2"/>
</dbReference>
<dbReference type="SUPFAM" id="SSF56176">
    <property type="entry name" value="FAD-binding/transporter-associated domain-like"/>
    <property type="match status" value="1"/>
</dbReference>
<evidence type="ECO:0000256" key="4">
    <source>
        <dbReference type="ARBA" id="ARBA00023002"/>
    </source>
</evidence>
<dbReference type="InterPro" id="IPR016167">
    <property type="entry name" value="FAD-bd_PCMH_sub1"/>
</dbReference>
<gene>
    <name evidence="7" type="ORF">IHE71_05620</name>
</gene>
<keyword evidence="8" id="KW-1185">Reference proteome</keyword>
<dbReference type="Gene3D" id="3.30.43.10">
    <property type="entry name" value="Uridine Diphospho-n-acetylenolpyruvylglucosamine Reductase, domain 2"/>
    <property type="match status" value="1"/>
</dbReference>
<dbReference type="InterPro" id="IPR006093">
    <property type="entry name" value="Oxy_OxRdtase_FAD_BS"/>
</dbReference>
<dbReference type="Proteomes" id="UP000625527">
    <property type="component" value="Unassembled WGS sequence"/>
</dbReference>
<accession>A0ABR9MUX4</accession>
<dbReference type="EMBL" id="JADAQT010000058">
    <property type="protein sequence ID" value="MBE1875189.1"/>
    <property type="molecule type" value="Genomic_DNA"/>
</dbReference>
<keyword evidence="3" id="KW-0060">Ascorbate biosynthesis</keyword>
<dbReference type="Gene3D" id="3.30.465.10">
    <property type="match status" value="1"/>
</dbReference>
<dbReference type="Pfam" id="PF01565">
    <property type="entry name" value="FAD_binding_4"/>
    <property type="match status" value="1"/>
</dbReference>
<reference evidence="7 8" key="1">
    <citation type="submission" date="2020-10" db="EMBL/GenBank/DDBJ databases">
        <title>Myceligenerans pegani sp. nov., an endophytic actinomycete isolated from Peganum harmala L. in Xinjiang, China.</title>
        <authorList>
            <person name="Xin L."/>
        </authorList>
    </citation>
    <scope>NUCLEOTIDE SEQUENCE [LARGE SCALE GENOMIC DNA]</scope>
    <source>
        <strain evidence="7 8">TRM65318</strain>
    </source>
</reference>
<keyword evidence="4" id="KW-0560">Oxidoreductase</keyword>
<comment type="similarity">
    <text evidence="2">Belongs to the oxygen-dependent FAD-linked oxidoreductase family.</text>
</comment>
<evidence type="ECO:0000256" key="3">
    <source>
        <dbReference type="ARBA" id="ARBA00022644"/>
    </source>
</evidence>
<feature type="domain" description="FAD-binding PCMH-type" evidence="6">
    <location>
        <begin position="84"/>
        <end position="256"/>
    </location>
</feature>
<evidence type="ECO:0000256" key="2">
    <source>
        <dbReference type="ARBA" id="ARBA00005466"/>
    </source>
</evidence>
<dbReference type="PIRSF" id="PIRSF000136">
    <property type="entry name" value="LGO_GLO"/>
    <property type="match status" value="1"/>
</dbReference>
<dbReference type="NCBIfam" id="TIGR01679">
    <property type="entry name" value="bact_FAD_ox"/>
    <property type="match status" value="1"/>
</dbReference>
<organism evidence="7 8">
    <name type="scientific">Myceligenerans pegani</name>
    <dbReference type="NCBI Taxonomy" id="2776917"/>
    <lineage>
        <taxon>Bacteria</taxon>
        <taxon>Bacillati</taxon>
        <taxon>Actinomycetota</taxon>
        <taxon>Actinomycetes</taxon>
        <taxon>Micrococcales</taxon>
        <taxon>Promicromonosporaceae</taxon>
        <taxon>Myceligenerans</taxon>
    </lineage>
</organism>
<feature type="region of interest" description="Disordered" evidence="5">
    <location>
        <begin position="1"/>
        <end position="42"/>
    </location>
</feature>
<dbReference type="PANTHER" id="PTHR43762">
    <property type="entry name" value="L-GULONOLACTONE OXIDASE"/>
    <property type="match status" value="1"/>
</dbReference>
<protein>
    <submittedName>
        <fullName evidence="7">FAD-binding protein</fullName>
    </submittedName>
</protein>
<evidence type="ECO:0000313" key="7">
    <source>
        <dbReference type="EMBL" id="MBE1875189.1"/>
    </source>
</evidence>
<proteinExistence type="inferred from homology"/>
<dbReference type="PROSITE" id="PS51387">
    <property type="entry name" value="FAD_PCMH"/>
    <property type="match status" value="1"/>
</dbReference>